<name>A0ABS1BQE9_9NEIS</name>
<comment type="caution">
    <text evidence="1">The sequence shown here is derived from an EMBL/GenBank/DDBJ whole genome shotgun (WGS) entry which is preliminary data.</text>
</comment>
<protein>
    <submittedName>
        <fullName evidence="1">Uncharacterized protein</fullName>
    </submittedName>
</protein>
<dbReference type="Proteomes" id="UP000614058">
    <property type="component" value="Unassembled WGS sequence"/>
</dbReference>
<dbReference type="RefSeq" id="WP_200521575.1">
    <property type="nucleotide sequence ID" value="NZ_JAEHNZ010000001.1"/>
</dbReference>
<proteinExistence type="predicted"/>
<sequence length="79" mass="9318">MDKEARLPLGRYLKDWGSLKRAGLRQEWVWRRYAMCCFRLHQGLGSLKWDWATGLFSRYGLSLGAARKRIFRLPRGSCL</sequence>
<keyword evidence="2" id="KW-1185">Reference proteome</keyword>
<evidence type="ECO:0000313" key="1">
    <source>
        <dbReference type="EMBL" id="MBK0395505.1"/>
    </source>
</evidence>
<reference evidence="1 2" key="1">
    <citation type="journal article" date="2021" name="Pathogens">
        <title>Isolation and Characterization of Kingella bonacorsii sp. nov., A Novel Kingella Species Detected in a Stable Periodontitis Subject.</title>
        <authorList>
            <person name="Antezack A."/>
            <person name="Boxberger M."/>
            <person name="Rolland C."/>
            <person name="Monnet-Corti V."/>
            <person name="La Scola B."/>
        </authorList>
    </citation>
    <scope>NUCLEOTIDE SEQUENCE [LARGE SCALE GENOMIC DNA]</scope>
    <source>
        <strain evidence="1 2">Marseille-Q4569</strain>
    </source>
</reference>
<dbReference type="EMBL" id="JAEHNZ010000001">
    <property type="protein sequence ID" value="MBK0395505.1"/>
    <property type="molecule type" value="Genomic_DNA"/>
</dbReference>
<gene>
    <name evidence="1" type="ORF">JDW22_02600</name>
</gene>
<organism evidence="1 2">
    <name type="scientific">Kingella bonacorsii</name>
    <dbReference type="NCBI Taxonomy" id="2796361"/>
    <lineage>
        <taxon>Bacteria</taxon>
        <taxon>Pseudomonadati</taxon>
        <taxon>Pseudomonadota</taxon>
        <taxon>Betaproteobacteria</taxon>
        <taxon>Neisseriales</taxon>
        <taxon>Neisseriaceae</taxon>
        <taxon>Kingella</taxon>
    </lineage>
</organism>
<evidence type="ECO:0000313" key="2">
    <source>
        <dbReference type="Proteomes" id="UP000614058"/>
    </source>
</evidence>
<accession>A0ABS1BQE9</accession>